<comment type="caution">
    <text evidence="2">The sequence shown here is derived from an EMBL/GenBank/DDBJ whole genome shotgun (WGS) entry which is preliminary data.</text>
</comment>
<dbReference type="AlphaFoldDB" id="A0A542ZF79"/>
<feature type="signal peptide" evidence="1">
    <location>
        <begin position="1"/>
        <end position="30"/>
    </location>
</feature>
<keyword evidence="1" id="KW-0732">Signal</keyword>
<sequence>MPAVMPLRRLGLPLLLATLLVPAVGVPARAATEPSVTILSPAAGDTVSGDVTVQVAVTLNDEQSLTLSAQLGDAGSATTTVSAADCPQTCTVTLPPIQSTFETPTRGGSQYVIVFGAYGSDPSHPWGLASANVTVDGPGPIWNEGAQRDPVTPSVYRDNVVDDHATVTVLAGAAGRPESTRPAGEQVELRLYTQQGSRAVPPAALITQSQPWSPGADGNLQATFHLDTTALTEGTYLIGVHARDSQGHYGDTDWADGSSEMYVRHHVGQAVDVYPPSGSSYAEVGTTGLKVEVTMYGPWKHQPGVVKARVDDGPLLPVSTPPAWPTRGDNDTTPVSALGEVTTAPLAAGDHFVQVYLYDSSNMQIGPTMGQWVHVVQLNEAAEIPTLVVMHPATVRFTGTAPLPLIYDNCGYSITFNGTSYPGDSLCTAGAKGFSTSVTWTPHNAGPAVVKLFANMAEQPSAPALISNSREYTTTVYADRTVTISNVLGTYGTVGATSVTVTDLRNIEEGSVAAADVPVTVQRLSAGSNTWQTLATVRTSTAGAARVSFTNTISGRLRALVPSTVPGDTVSSEWGWVTANSSSAWTSLPTWTRAGRFVTAKATTRPYDAGARALLQVYRYGTYSWVTVANVPVSTTGAVTSSFRLNRGYYAVRVYRLATAAHAGSLTSLRFIRVS</sequence>
<evidence type="ECO:0000256" key="1">
    <source>
        <dbReference type="SAM" id="SignalP"/>
    </source>
</evidence>
<proteinExistence type="predicted"/>
<dbReference type="RefSeq" id="WP_141786992.1">
    <property type="nucleotide sequence ID" value="NZ_BAAAKX010000003.1"/>
</dbReference>
<dbReference type="Proteomes" id="UP000319514">
    <property type="component" value="Unassembled WGS sequence"/>
</dbReference>
<dbReference type="EMBL" id="VFOQ01000001">
    <property type="protein sequence ID" value="TQL58910.1"/>
    <property type="molecule type" value="Genomic_DNA"/>
</dbReference>
<evidence type="ECO:0000313" key="2">
    <source>
        <dbReference type="EMBL" id="TQL58910.1"/>
    </source>
</evidence>
<protein>
    <recommendedName>
        <fullName evidence="4">Ig-like domain-containing protein</fullName>
    </recommendedName>
</protein>
<feature type="chain" id="PRO_5022115694" description="Ig-like domain-containing protein" evidence="1">
    <location>
        <begin position="31"/>
        <end position="675"/>
    </location>
</feature>
<keyword evidence="3" id="KW-1185">Reference proteome</keyword>
<accession>A0A542ZF79</accession>
<reference evidence="2 3" key="1">
    <citation type="submission" date="2019-06" db="EMBL/GenBank/DDBJ databases">
        <title>Sequencing the genomes of 1000 actinobacteria strains.</title>
        <authorList>
            <person name="Klenk H.-P."/>
        </authorList>
    </citation>
    <scope>NUCLEOTIDE SEQUENCE [LARGE SCALE GENOMIC DNA]</scope>
    <source>
        <strain evidence="2 3">DSM 18082</strain>
    </source>
</reference>
<gene>
    <name evidence="2" type="ORF">FB474_0251</name>
</gene>
<organism evidence="2 3">
    <name type="scientific">Oryzihumus leptocrescens</name>
    <dbReference type="NCBI Taxonomy" id="297536"/>
    <lineage>
        <taxon>Bacteria</taxon>
        <taxon>Bacillati</taxon>
        <taxon>Actinomycetota</taxon>
        <taxon>Actinomycetes</taxon>
        <taxon>Micrococcales</taxon>
        <taxon>Intrasporangiaceae</taxon>
        <taxon>Oryzihumus</taxon>
    </lineage>
</organism>
<evidence type="ECO:0008006" key="4">
    <source>
        <dbReference type="Google" id="ProtNLM"/>
    </source>
</evidence>
<name>A0A542ZF79_9MICO</name>
<evidence type="ECO:0000313" key="3">
    <source>
        <dbReference type="Proteomes" id="UP000319514"/>
    </source>
</evidence>